<organism evidence="6 7">
    <name type="scientific">Aspergillus versicolor CBS 583.65</name>
    <dbReference type="NCBI Taxonomy" id="1036611"/>
    <lineage>
        <taxon>Eukaryota</taxon>
        <taxon>Fungi</taxon>
        <taxon>Dikarya</taxon>
        <taxon>Ascomycota</taxon>
        <taxon>Pezizomycotina</taxon>
        <taxon>Eurotiomycetes</taxon>
        <taxon>Eurotiomycetidae</taxon>
        <taxon>Eurotiales</taxon>
        <taxon>Aspergillaceae</taxon>
        <taxon>Aspergillus</taxon>
        <taxon>Aspergillus subgen. Nidulantes</taxon>
    </lineage>
</organism>
<dbReference type="STRING" id="1036611.A0A1L9PPA3"/>
<dbReference type="AlphaFoldDB" id="A0A1L9PPA3"/>
<feature type="transmembrane region" description="Helical" evidence="5">
    <location>
        <begin position="407"/>
        <end position="427"/>
    </location>
</feature>
<keyword evidence="2 5" id="KW-0812">Transmembrane</keyword>
<gene>
    <name evidence="6" type="ORF">ASPVEDRAFT_84798</name>
</gene>
<accession>A0A1L9PPA3</accession>
<feature type="transmembrane region" description="Helical" evidence="5">
    <location>
        <begin position="439"/>
        <end position="461"/>
    </location>
</feature>
<feature type="transmembrane region" description="Helical" evidence="5">
    <location>
        <begin position="177"/>
        <end position="195"/>
    </location>
</feature>
<dbReference type="GeneID" id="63733115"/>
<dbReference type="GO" id="GO:0016020">
    <property type="term" value="C:membrane"/>
    <property type="evidence" value="ECO:0007669"/>
    <property type="project" value="UniProtKB-SubCell"/>
</dbReference>
<dbReference type="InterPro" id="IPR050549">
    <property type="entry name" value="MFS_Trehalose_Transporter"/>
</dbReference>
<evidence type="ECO:0008006" key="8">
    <source>
        <dbReference type="Google" id="ProtNLM"/>
    </source>
</evidence>
<dbReference type="OrthoDB" id="4498530at2759"/>
<evidence type="ECO:0000256" key="2">
    <source>
        <dbReference type="ARBA" id="ARBA00022692"/>
    </source>
</evidence>
<evidence type="ECO:0000256" key="3">
    <source>
        <dbReference type="ARBA" id="ARBA00022989"/>
    </source>
</evidence>
<dbReference type="GO" id="GO:0022857">
    <property type="term" value="F:transmembrane transporter activity"/>
    <property type="evidence" value="ECO:0007669"/>
    <property type="project" value="InterPro"/>
</dbReference>
<feature type="transmembrane region" description="Helical" evidence="5">
    <location>
        <begin position="308"/>
        <end position="325"/>
    </location>
</feature>
<dbReference type="InterPro" id="IPR005828">
    <property type="entry name" value="MFS_sugar_transport-like"/>
</dbReference>
<sequence>MESSSEISDTSHERSLQAWSDLRRHQILLDADEFVTKYDLDDLRNEIRTGALLLEDPDHVEGLTEADVSALAQEKRPIPIFSRNLIKELPGFAETLLSVSGPGPDLRGNTLNNPLMRFDTFVRFEPAYWVLGYWCAVPLLRSFGRRGAIYATVGLRLAGLLYAMIFPKLSSNGVSGALYAITKGMFLCIMPMYFAETSPIPARGSILLTWKLTQGLGAAFGLWIAVLASPVAASLPAAFLLLGVGVCFWTAPESPYWHFYRGEMRQAYKVLLKRRQIAAQASRDLYRMYSFRTYDRRLSTSARRTKRYLLQALVITTTLALSWTVPGISGTLVFILITRMPPSEWGVSTGVIMLLSMVVSAIMVHLVERIGRRRSVLMLMAIMALALVVNILTAHQYLGGFSRWDLGIPQTVMLPYGALFILIELYAAEVACSFGSDAIMAVIMTICTLRDISAVYLATMIVEMKSYRVRWNFFAAAPLSLFLAVHLIFIFLVCVLLIETKGRSLEEVRVAFDFPIANRVAYRVRLYSSYITRRVSSSRRQDLEPFEESEYGNGVIRLQEGNIG</sequence>
<protein>
    <recommendedName>
        <fullName evidence="8">Major facilitator superfamily (MFS) profile domain-containing protein</fullName>
    </recommendedName>
</protein>
<dbReference type="Gene3D" id="1.20.1250.20">
    <property type="entry name" value="MFS general substrate transporter like domains"/>
    <property type="match status" value="1"/>
</dbReference>
<proteinExistence type="predicted"/>
<feature type="transmembrane region" description="Helical" evidence="5">
    <location>
        <begin position="147"/>
        <end position="165"/>
    </location>
</feature>
<name>A0A1L9PPA3_ASPVE</name>
<dbReference type="EMBL" id="KV878130">
    <property type="protein sequence ID" value="OJJ03349.1"/>
    <property type="molecule type" value="Genomic_DNA"/>
</dbReference>
<feature type="transmembrane region" description="Helical" evidence="5">
    <location>
        <begin position="345"/>
        <end position="364"/>
    </location>
</feature>
<feature type="transmembrane region" description="Helical" evidence="5">
    <location>
        <begin position="376"/>
        <end position="395"/>
    </location>
</feature>
<dbReference type="RefSeq" id="XP_040669111.1">
    <property type="nucleotide sequence ID" value="XM_040817604.1"/>
</dbReference>
<evidence type="ECO:0000313" key="7">
    <source>
        <dbReference type="Proteomes" id="UP000184073"/>
    </source>
</evidence>
<dbReference type="InterPro" id="IPR036259">
    <property type="entry name" value="MFS_trans_sf"/>
</dbReference>
<dbReference type="Pfam" id="PF00083">
    <property type="entry name" value="Sugar_tr"/>
    <property type="match status" value="1"/>
</dbReference>
<dbReference type="VEuPathDB" id="FungiDB:ASPVEDRAFT_84798"/>
<dbReference type="PANTHER" id="PTHR48021">
    <property type="match status" value="1"/>
</dbReference>
<reference evidence="7" key="1">
    <citation type="journal article" date="2017" name="Genome Biol.">
        <title>Comparative genomics reveals high biological diversity and specific adaptations in the industrially and medically important fungal genus Aspergillus.</title>
        <authorList>
            <person name="de Vries R.P."/>
            <person name="Riley R."/>
            <person name="Wiebenga A."/>
            <person name="Aguilar-Osorio G."/>
            <person name="Amillis S."/>
            <person name="Uchima C.A."/>
            <person name="Anderluh G."/>
            <person name="Asadollahi M."/>
            <person name="Askin M."/>
            <person name="Barry K."/>
            <person name="Battaglia E."/>
            <person name="Bayram O."/>
            <person name="Benocci T."/>
            <person name="Braus-Stromeyer S.A."/>
            <person name="Caldana C."/>
            <person name="Canovas D."/>
            <person name="Cerqueira G.C."/>
            <person name="Chen F."/>
            <person name="Chen W."/>
            <person name="Choi C."/>
            <person name="Clum A."/>
            <person name="Dos Santos R.A."/>
            <person name="Damasio A.R."/>
            <person name="Diallinas G."/>
            <person name="Emri T."/>
            <person name="Fekete E."/>
            <person name="Flipphi M."/>
            <person name="Freyberg S."/>
            <person name="Gallo A."/>
            <person name="Gournas C."/>
            <person name="Habgood R."/>
            <person name="Hainaut M."/>
            <person name="Harispe M.L."/>
            <person name="Henrissat B."/>
            <person name="Hilden K.S."/>
            <person name="Hope R."/>
            <person name="Hossain A."/>
            <person name="Karabika E."/>
            <person name="Karaffa L."/>
            <person name="Karanyi Z."/>
            <person name="Krasevec N."/>
            <person name="Kuo A."/>
            <person name="Kusch H."/>
            <person name="LaButti K."/>
            <person name="Lagendijk E.L."/>
            <person name="Lapidus A."/>
            <person name="Levasseur A."/>
            <person name="Lindquist E."/>
            <person name="Lipzen A."/>
            <person name="Logrieco A.F."/>
            <person name="MacCabe A."/>
            <person name="Maekelae M.R."/>
            <person name="Malavazi I."/>
            <person name="Melin P."/>
            <person name="Meyer V."/>
            <person name="Mielnichuk N."/>
            <person name="Miskei M."/>
            <person name="Molnar A.P."/>
            <person name="Mule G."/>
            <person name="Ngan C.Y."/>
            <person name="Orejas M."/>
            <person name="Orosz E."/>
            <person name="Ouedraogo J.P."/>
            <person name="Overkamp K.M."/>
            <person name="Park H.-S."/>
            <person name="Perrone G."/>
            <person name="Piumi F."/>
            <person name="Punt P.J."/>
            <person name="Ram A.F."/>
            <person name="Ramon A."/>
            <person name="Rauscher S."/>
            <person name="Record E."/>
            <person name="Riano-Pachon D.M."/>
            <person name="Robert V."/>
            <person name="Roehrig J."/>
            <person name="Ruller R."/>
            <person name="Salamov A."/>
            <person name="Salih N.S."/>
            <person name="Samson R.A."/>
            <person name="Sandor E."/>
            <person name="Sanguinetti M."/>
            <person name="Schuetze T."/>
            <person name="Sepcic K."/>
            <person name="Shelest E."/>
            <person name="Sherlock G."/>
            <person name="Sophianopoulou V."/>
            <person name="Squina F.M."/>
            <person name="Sun H."/>
            <person name="Susca A."/>
            <person name="Todd R.B."/>
            <person name="Tsang A."/>
            <person name="Unkles S.E."/>
            <person name="van de Wiele N."/>
            <person name="van Rossen-Uffink D."/>
            <person name="Oliveira J.V."/>
            <person name="Vesth T.C."/>
            <person name="Visser J."/>
            <person name="Yu J.-H."/>
            <person name="Zhou M."/>
            <person name="Andersen M.R."/>
            <person name="Archer D.B."/>
            <person name="Baker S.E."/>
            <person name="Benoit I."/>
            <person name="Brakhage A.A."/>
            <person name="Braus G.H."/>
            <person name="Fischer R."/>
            <person name="Frisvad J.C."/>
            <person name="Goldman G.H."/>
            <person name="Houbraken J."/>
            <person name="Oakley B."/>
            <person name="Pocsi I."/>
            <person name="Scazzocchio C."/>
            <person name="Seiboth B."/>
            <person name="vanKuyk P.A."/>
            <person name="Wortman J."/>
            <person name="Dyer P.S."/>
            <person name="Grigoriev I.V."/>
        </authorList>
    </citation>
    <scope>NUCLEOTIDE SEQUENCE [LARGE SCALE GENOMIC DNA]</scope>
    <source>
        <strain evidence="7">CBS 583.65</strain>
    </source>
</reference>
<feature type="transmembrane region" description="Helical" evidence="5">
    <location>
        <begin position="473"/>
        <end position="498"/>
    </location>
</feature>
<keyword evidence="3 5" id="KW-1133">Transmembrane helix</keyword>
<comment type="subcellular location">
    <subcellularLocation>
        <location evidence="1">Membrane</location>
    </subcellularLocation>
</comment>
<dbReference type="SUPFAM" id="SSF103473">
    <property type="entry name" value="MFS general substrate transporter"/>
    <property type="match status" value="1"/>
</dbReference>
<keyword evidence="7" id="KW-1185">Reference proteome</keyword>
<dbReference type="PANTHER" id="PTHR48021:SF85">
    <property type="entry name" value="MONOSACCHARIDE-SENSING PROTEIN 2"/>
    <property type="match status" value="1"/>
</dbReference>
<evidence type="ECO:0000256" key="5">
    <source>
        <dbReference type="SAM" id="Phobius"/>
    </source>
</evidence>
<evidence type="ECO:0000256" key="4">
    <source>
        <dbReference type="ARBA" id="ARBA00023136"/>
    </source>
</evidence>
<evidence type="ECO:0000313" key="6">
    <source>
        <dbReference type="EMBL" id="OJJ03349.1"/>
    </source>
</evidence>
<dbReference type="Proteomes" id="UP000184073">
    <property type="component" value="Unassembled WGS sequence"/>
</dbReference>
<keyword evidence="4 5" id="KW-0472">Membrane</keyword>
<evidence type="ECO:0000256" key="1">
    <source>
        <dbReference type="ARBA" id="ARBA00004370"/>
    </source>
</evidence>